<accession>A0ABT5BC98</accession>
<evidence type="ECO:0000256" key="1">
    <source>
        <dbReference type="SAM" id="MobiDB-lite"/>
    </source>
</evidence>
<keyword evidence="3" id="KW-1185">Reference proteome</keyword>
<feature type="compositionally biased region" description="Low complexity" evidence="1">
    <location>
        <begin position="1"/>
        <end position="14"/>
    </location>
</feature>
<comment type="caution">
    <text evidence="2">The sequence shown here is derived from an EMBL/GenBank/DDBJ whole genome shotgun (WGS) entry which is preliminary data.</text>
</comment>
<organism evidence="2 3">
    <name type="scientific">Nannocystis radixulma</name>
    <dbReference type="NCBI Taxonomy" id="2995305"/>
    <lineage>
        <taxon>Bacteria</taxon>
        <taxon>Pseudomonadati</taxon>
        <taxon>Myxococcota</taxon>
        <taxon>Polyangia</taxon>
        <taxon>Nannocystales</taxon>
        <taxon>Nannocystaceae</taxon>
        <taxon>Nannocystis</taxon>
    </lineage>
</organism>
<sequence length="358" mass="38646">MRNPAATRPSARRAPSIDADALASPLHPVPRSAARAGSPVPRAMFVPLLALALACTPSAGPARDSASPTTEAPARPGTLDNLVHPWHALDPALAESAPVWLVTRYEPGTYPCVQGPDGSLDMLIQDRFTALQVVRGSVRAPGLDLDLGALRGPNFPRAYAEGRRYLLFLRPGPRGQALLADPDALGSTTDRFGADEVLAALDLDQSEAEAEAERVQASRSGELAGLRWDPAQWAALRSVATPDPARQRDLATFLQGAIARPRAPLAEVRAWLGPPDSQHLRAGGRSDSYVLARPAYAQPVQDGVYGSLELDYDARLELRRVELGYLRWRVEPHQQSSTMLSAEEHAQLGLPQLDLQFR</sequence>
<dbReference type="Proteomes" id="UP001217838">
    <property type="component" value="Unassembled WGS sequence"/>
</dbReference>
<protein>
    <submittedName>
        <fullName evidence="2">Uncharacterized protein</fullName>
    </submittedName>
</protein>
<dbReference type="RefSeq" id="WP_272002422.1">
    <property type="nucleotide sequence ID" value="NZ_JAQNDN010000018.1"/>
</dbReference>
<name>A0ABT5BC98_9BACT</name>
<feature type="region of interest" description="Disordered" evidence="1">
    <location>
        <begin position="1"/>
        <end position="24"/>
    </location>
</feature>
<feature type="region of interest" description="Disordered" evidence="1">
    <location>
        <begin position="59"/>
        <end position="79"/>
    </location>
</feature>
<gene>
    <name evidence="2" type="ORF">POL58_28615</name>
</gene>
<reference evidence="2 3" key="1">
    <citation type="submission" date="2022-11" db="EMBL/GenBank/DDBJ databases">
        <title>Minimal conservation of predation-associated metabolite biosynthetic gene clusters underscores biosynthetic potential of Myxococcota including descriptions for ten novel species: Archangium lansinium sp. nov., Myxococcus landrumus sp. nov., Nannocystis bai.</title>
        <authorList>
            <person name="Ahearne A."/>
            <person name="Stevens C."/>
            <person name="Dowd S."/>
        </authorList>
    </citation>
    <scope>NUCLEOTIDE SEQUENCE [LARGE SCALE GENOMIC DNA]</scope>
    <source>
        <strain evidence="2 3">NCELM</strain>
    </source>
</reference>
<evidence type="ECO:0000313" key="2">
    <source>
        <dbReference type="EMBL" id="MDC0671743.1"/>
    </source>
</evidence>
<proteinExistence type="predicted"/>
<evidence type="ECO:0000313" key="3">
    <source>
        <dbReference type="Proteomes" id="UP001217838"/>
    </source>
</evidence>
<dbReference type="EMBL" id="JAQNDN010000018">
    <property type="protein sequence ID" value="MDC0671743.1"/>
    <property type="molecule type" value="Genomic_DNA"/>
</dbReference>